<dbReference type="Proteomes" id="UP000002522">
    <property type="component" value="Chromosome"/>
</dbReference>
<sequence>MKSKRCSSEELRGMIMDKKKTKNTKTSTVKASTKSTAAVKVSEAKIDKKETKNTKDTVKPSVNAATTEKVSEEKTEKKEVKNFSEFTYVPFKEEQGADYVLKMVNIHKSFNNGTIKANVGMNLYVKKNSIHAIIGENGAGKSTLMSILFGMYEQDIGEIWIKNEKIKFKSSKDATIYKIGMVHQHFKLVDNYTVWENIVLGSEKTFKGFIDRMKSKKIISELIQKYGFNINVNDKVKNLTVGQQQKVEILKVLYRESEIMIFDEPTAVLSDSEIVAFLDILKKFKEDGKTIIIISHKLHEIKEIADEATIIRKGKYIDHIKVKDTSVEKMAELMVGRKIVPSVNDLPLDKKEVVLEVKDLDLSHLTLFDDEKIQEQVVKVKNMALKTINKNINIENVTAKNNSKVSFKVHSGEIYAIAGVEGNGQSKLVEQIAGLRKANPNSIFFMGKDISNSNINKRIQLGISHVPEDRHKFGLDLEQTVRYNIVNNQISKKPFSNIGFLVDYEIVEYAQKTIEKYDVRGSANGVALAKSLSGGNQQKVIIGRELEKHHKLIILTQPTRGLDVGAIQYIHNQIIEEKKKGNAVLLISYELDEILALADTISVMSKNRIIEENDRKIMNREHIGQLLAGESL</sequence>
<dbReference type="STRING" id="272633.gene:10731706"/>
<evidence type="ECO:0000256" key="2">
    <source>
        <dbReference type="ARBA" id="ARBA00022840"/>
    </source>
</evidence>
<dbReference type="InterPro" id="IPR017871">
    <property type="entry name" value="ABC_transporter-like_CS"/>
</dbReference>
<dbReference type="EMBL" id="BA000026">
    <property type="protein sequence ID" value="BAC44379.1"/>
    <property type="molecule type" value="Genomic_DNA"/>
</dbReference>
<accession>Q8EVH5</accession>
<feature type="compositionally biased region" description="Basic and acidic residues" evidence="3">
    <location>
        <begin position="1"/>
        <end position="18"/>
    </location>
</feature>
<name>Q8EVH5_MALP2</name>
<dbReference type="CDD" id="cd03216">
    <property type="entry name" value="ABC_Carb_Monos_I"/>
    <property type="match status" value="1"/>
</dbReference>
<dbReference type="InterPro" id="IPR003593">
    <property type="entry name" value="AAA+_ATPase"/>
</dbReference>
<dbReference type="Pfam" id="PF00005">
    <property type="entry name" value="ABC_tran"/>
    <property type="match status" value="2"/>
</dbReference>
<keyword evidence="2 5" id="KW-0067">ATP-binding</keyword>
<evidence type="ECO:0000313" key="5">
    <source>
        <dbReference type="EMBL" id="BAC44379.1"/>
    </source>
</evidence>
<dbReference type="HOGENOM" id="CLU_000604_92_0_14"/>
<dbReference type="SUPFAM" id="SSF52540">
    <property type="entry name" value="P-loop containing nucleoside triphosphate hydrolases"/>
    <property type="match status" value="2"/>
</dbReference>
<dbReference type="AlphaFoldDB" id="Q8EVH5"/>
<dbReference type="KEGG" id="mpe:MYPE5890"/>
<proteinExistence type="predicted"/>
<dbReference type="eggNOG" id="COG3845">
    <property type="taxonomic scope" value="Bacteria"/>
</dbReference>
<dbReference type="CDD" id="cd03215">
    <property type="entry name" value="ABC_Carb_Monos_II"/>
    <property type="match status" value="1"/>
</dbReference>
<dbReference type="PROSITE" id="PS00211">
    <property type="entry name" value="ABC_TRANSPORTER_1"/>
    <property type="match status" value="1"/>
</dbReference>
<feature type="compositionally biased region" description="Basic and acidic residues" evidence="3">
    <location>
        <begin position="42"/>
        <end position="58"/>
    </location>
</feature>
<feature type="domain" description="ABC transporter" evidence="4">
    <location>
        <begin position="101"/>
        <end position="338"/>
    </location>
</feature>
<evidence type="ECO:0000259" key="4">
    <source>
        <dbReference type="PROSITE" id="PS50893"/>
    </source>
</evidence>
<dbReference type="PANTHER" id="PTHR43790">
    <property type="entry name" value="CARBOHYDRATE TRANSPORT ATP-BINDING PROTEIN MG119-RELATED"/>
    <property type="match status" value="1"/>
</dbReference>
<feature type="domain" description="ABC transporter" evidence="4">
    <location>
        <begin position="378"/>
        <end position="631"/>
    </location>
</feature>
<evidence type="ECO:0000313" key="6">
    <source>
        <dbReference type="Proteomes" id="UP000002522"/>
    </source>
</evidence>
<evidence type="ECO:0000256" key="3">
    <source>
        <dbReference type="SAM" id="MobiDB-lite"/>
    </source>
</evidence>
<feature type="region of interest" description="Disordered" evidence="3">
    <location>
        <begin position="1"/>
        <end position="70"/>
    </location>
</feature>
<keyword evidence="6" id="KW-1185">Reference proteome</keyword>
<protein>
    <submittedName>
        <fullName evidence="5">Sugar ABC transporter ATP-binding protein</fullName>
    </submittedName>
</protein>
<organism evidence="5 6">
    <name type="scientific">Malacoplasma penetrans (strain HF-2)</name>
    <name type="common">Mycoplasma penetrans</name>
    <dbReference type="NCBI Taxonomy" id="272633"/>
    <lineage>
        <taxon>Bacteria</taxon>
        <taxon>Bacillati</taxon>
        <taxon>Mycoplasmatota</taxon>
        <taxon>Mycoplasmoidales</taxon>
        <taxon>Mycoplasmoidaceae</taxon>
        <taxon>Malacoplasma</taxon>
    </lineage>
</organism>
<dbReference type="PANTHER" id="PTHR43790:SF4">
    <property type="entry name" value="GUANOSINE IMPORT ATP-BINDING PROTEIN NUPO"/>
    <property type="match status" value="1"/>
</dbReference>
<dbReference type="InterPro" id="IPR003439">
    <property type="entry name" value="ABC_transporter-like_ATP-bd"/>
</dbReference>
<dbReference type="InParanoid" id="Q8EVH5"/>
<keyword evidence="1" id="KW-0547">Nucleotide-binding</keyword>
<dbReference type="SMART" id="SM00382">
    <property type="entry name" value="AAA"/>
    <property type="match status" value="2"/>
</dbReference>
<dbReference type="InterPro" id="IPR027417">
    <property type="entry name" value="P-loop_NTPase"/>
</dbReference>
<dbReference type="GO" id="GO:0005524">
    <property type="term" value="F:ATP binding"/>
    <property type="evidence" value="ECO:0007669"/>
    <property type="project" value="UniProtKB-KW"/>
</dbReference>
<feature type="compositionally biased region" description="Low complexity" evidence="3">
    <location>
        <begin position="24"/>
        <end position="41"/>
    </location>
</feature>
<dbReference type="InterPro" id="IPR050107">
    <property type="entry name" value="ABC_carbohydrate_import_ATPase"/>
</dbReference>
<dbReference type="Gene3D" id="3.40.50.300">
    <property type="entry name" value="P-loop containing nucleotide triphosphate hydrolases"/>
    <property type="match status" value="2"/>
</dbReference>
<dbReference type="GO" id="GO:0016887">
    <property type="term" value="F:ATP hydrolysis activity"/>
    <property type="evidence" value="ECO:0007669"/>
    <property type="project" value="InterPro"/>
</dbReference>
<gene>
    <name evidence="5" type="ordered locus">MYPE5890</name>
</gene>
<evidence type="ECO:0000256" key="1">
    <source>
        <dbReference type="ARBA" id="ARBA00022741"/>
    </source>
</evidence>
<reference evidence="5 6" key="1">
    <citation type="journal article" date="2002" name="Nucleic Acids Res.">
        <title>The complete genomic sequence of Mycoplasma penetrans, an intracellular bacterial pathogen in humans.</title>
        <authorList>
            <person name="Sasaki Y."/>
            <person name="Ishikawa J."/>
            <person name="Yamashita A."/>
            <person name="Oshima K."/>
            <person name="Kenri T."/>
            <person name="Furuya K."/>
            <person name="Yoshino C."/>
            <person name="Horino A."/>
            <person name="Shiba T."/>
            <person name="Sasaki T."/>
            <person name="Hattori M."/>
        </authorList>
    </citation>
    <scope>NUCLEOTIDE SEQUENCE [LARGE SCALE GENOMIC DNA]</scope>
    <source>
        <strain evidence="5 6">HF-2</strain>
    </source>
</reference>
<dbReference type="FunCoup" id="Q8EVH5">
    <property type="interactions" value="26"/>
</dbReference>
<dbReference type="PROSITE" id="PS50893">
    <property type="entry name" value="ABC_TRANSPORTER_2"/>
    <property type="match status" value="2"/>
</dbReference>